<protein>
    <submittedName>
        <fullName evidence="1">Uncharacterized protein</fullName>
    </submittedName>
</protein>
<name>A0A8A1LX58_AJEC8</name>
<organism evidence="1 2">
    <name type="scientific">Ajellomyces capsulatus (strain H88)</name>
    <name type="common">Darling's disease fungus</name>
    <name type="synonym">Histoplasma capsulatum</name>
    <dbReference type="NCBI Taxonomy" id="544711"/>
    <lineage>
        <taxon>Eukaryota</taxon>
        <taxon>Fungi</taxon>
        <taxon>Dikarya</taxon>
        <taxon>Ascomycota</taxon>
        <taxon>Pezizomycotina</taxon>
        <taxon>Eurotiomycetes</taxon>
        <taxon>Eurotiomycetidae</taxon>
        <taxon>Onygenales</taxon>
        <taxon>Ajellomycetaceae</taxon>
        <taxon>Histoplasma</taxon>
    </lineage>
</organism>
<dbReference type="AlphaFoldDB" id="A0A8A1LX58"/>
<gene>
    <name evidence="1" type="ORF">I7I53_05383</name>
</gene>
<evidence type="ECO:0000313" key="1">
    <source>
        <dbReference type="EMBL" id="QSS57004.1"/>
    </source>
</evidence>
<dbReference type="EMBL" id="CP069106">
    <property type="protein sequence ID" value="QSS57004.1"/>
    <property type="molecule type" value="Genomic_DNA"/>
</dbReference>
<sequence length="64" mass="7485">MTLIGSSDPSKIGIWEVEKKEKTRKEEKIWCMGETCRQLTMRGYSEWYADIDYEQLDMLGGGFD</sequence>
<accession>A0A8A1LX58</accession>
<evidence type="ECO:0000313" key="2">
    <source>
        <dbReference type="Proteomes" id="UP000663419"/>
    </source>
</evidence>
<proteinExistence type="predicted"/>
<reference evidence="1" key="1">
    <citation type="submission" date="2021-01" db="EMBL/GenBank/DDBJ databases">
        <title>Chromosome-level genome assembly of a human fungal pathogen reveals clustering of transcriptionally co-regulated genes.</title>
        <authorList>
            <person name="Voorhies M."/>
            <person name="Cohen S."/>
            <person name="Shea T.P."/>
            <person name="Petrus S."/>
            <person name="Munoz J.F."/>
            <person name="Poplawski S."/>
            <person name="Goldman W.E."/>
            <person name="Michael T."/>
            <person name="Cuomo C.A."/>
            <person name="Sil A."/>
            <person name="Beyhan S."/>
        </authorList>
    </citation>
    <scope>NUCLEOTIDE SEQUENCE</scope>
    <source>
        <strain evidence="1">H88</strain>
    </source>
</reference>
<dbReference type="VEuPathDB" id="FungiDB:I7I53_05383"/>
<dbReference type="Proteomes" id="UP000663419">
    <property type="component" value="Chromosome 5"/>
</dbReference>